<evidence type="ECO:0000259" key="4">
    <source>
        <dbReference type="Pfam" id="PF12265"/>
    </source>
</evidence>
<dbReference type="Gene3D" id="2.130.10.10">
    <property type="entry name" value="YVTN repeat-like/Quinoprotein amine dehydrogenase"/>
    <property type="match status" value="1"/>
</dbReference>
<dbReference type="Pfam" id="PF12265">
    <property type="entry name" value="CAF1C_H4-bd"/>
    <property type="match status" value="1"/>
</dbReference>
<keyword evidence="2" id="KW-0677">Repeat</keyword>
<dbReference type="EMBL" id="HG677323">
    <property type="protein sequence ID" value="CDJ44578.1"/>
    <property type="molecule type" value="Genomic_DNA"/>
</dbReference>
<evidence type="ECO:0000313" key="5">
    <source>
        <dbReference type="EMBL" id="CDJ44578.1"/>
    </source>
</evidence>
<evidence type="ECO:0000256" key="3">
    <source>
        <dbReference type="SAM" id="MobiDB-lite"/>
    </source>
</evidence>
<dbReference type="Proteomes" id="UP000030747">
    <property type="component" value="Unassembled WGS sequence"/>
</dbReference>
<feature type="domain" description="Histone-binding protein RBBP4-like N-terminal" evidence="4">
    <location>
        <begin position="104"/>
        <end position="172"/>
    </location>
</feature>
<evidence type="ECO:0000256" key="1">
    <source>
        <dbReference type="ARBA" id="ARBA00022574"/>
    </source>
</evidence>
<feature type="compositionally biased region" description="Low complexity" evidence="3">
    <location>
        <begin position="22"/>
        <end position="70"/>
    </location>
</feature>
<name>U6L5V4_EIMTE</name>
<feature type="region of interest" description="Disordered" evidence="3">
    <location>
        <begin position="1"/>
        <end position="94"/>
    </location>
</feature>
<evidence type="ECO:0000313" key="6">
    <source>
        <dbReference type="Proteomes" id="UP000030747"/>
    </source>
</evidence>
<feature type="compositionally biased region" description="Low complexity" evidence="3">
    <location>
        <begin position="79"/>
        <end position="93"/>
    </location>
</feature>
<gene>
    <name evidence="5" type="ORF">ETH_00042995</name>
</gene>
<dbReference type="InterPro" id="IPR050459">
    <property type="entry name" value="WD_repeat_RBAP46/RBAP48/MSI1"/>
</dbReference>
<dbReference type="InterPro" id="IPR022052">
    <property type="entry name" value="Histone-bd_RBBP4-like_N"/>
</dbReference>
<organism evidence="5 6">
    <name type="scientific">Eimeria tenella</name>
    <name type="common">Coccidian parasite</name>
    <dbReference type="NCBI Taxonomy" id="5802"/>
    <lineage>
        <taxon>Eukaryota</taxon>
        <taxon>Sar</taxon>
        <taxon>Alveolata</taxon>
        <taxon>Apicomplexa</taxon>
        <taxon>Conoidasida</taxon>
        <taxon>Coccidia</taxon>
        <taxon>Eucoccidiorida</taxon>
        <taxon>Eimeriorina</taxon>
        <taxon>Eimeriidae</taxon>
        <taxon>Eimeria</taxon>
    </lineage>
</organism>
<evidence type="ECO:0000256" key="2">
    <source>
        <dbReference type="ARBA" id="ARBA00022737"/>
    </source>
</evidence>
<sequence>MEREASPAADGRPVKLQKIEEAAAAAAASEAEPAAAAAGDSPGRGSSSSDAPAAAAAAAAAGETDCSSPRSPRKDASPRRSSSSSNGSSSSSSKEVEAAWAETEYKNWKVNAQVLYDVLLCVPLEWPALTVQWLPGLTPCSSSSVVKQRLLTATHTNGAEDDALLVLQVELPVGPFDDTQTNEYKERGDYEGFHYGLSSYKTKVVKRLPHPQESNCARYMPQQPSIVASCAVDGRVLLYDLEAPGICEGPEASLIGNKGEA</sequence>
<reference evidence="5" key="1">
    <citation type="submission" date="2013-10" db="EMBL/GenBank/DDBJ databases">
        <title>Genomic analysis of the causative agents of coccidiosis in chickens.</title>
        <authorList>
            <person name="Reid A.J."/>
            <person name="Blake D."/>
            <person name="Billington K."/>
            <person name="Browne H."/>
            <person name="Dunn M."/>
            <person name="Hung S."/>
            <person name="Kawahara F."/>
            <person name="Miranda-Saavedra D."/>
            <person name="Mourier T."/>
            <person name="Nagra H."/>
            <person name="Otto T.D."/>
            <person name="Rawlings N."/>
            <person name="Sanchez A."/>
            <person name="Sanders M."/>
            <person name="Subramaniam C."/>
            <person name="Tay Y."/>
            <person name="Dear P."/>
            <person name="Doerig C."/>
            <person name="Gruber A."/>
            <person name="Parkinson J."/>
            <person name="Shirley M."/>
            <person name="Wan K.L."/>
            <person name="Berriman M."/>
            <person name="Tomley F."/>
            <person name="Pain A."/>
        </authorList>
    </citation>
    <scope>NUCLEOTIDE SEQUENCE [LARGE SCALE GENOMIC DNA]</scope>
    <source>
        <strain evidence="5">Houghton</strain>
    </source>
</reference>
<accession>U6L5V4</accession>
<dbReference type="InterPro" id="IPR015943">
    <property type="entry name" value="WD40/YVTN_repeat-like_dom_sf"/>
</dbReference>
<keyword evidence="1" id="KW-0853">WD repeat</keyword>
<dbReference type="RefSeq" id="XP_013235326.1">
    <property type="nucleotide sequence ID" value="XM_013379872.1"/>
</dbReference>
<dbReference type="VEuPathDB" id="ToxoDB:ETH_00042995"/>
<reference evidence="5" key="2">
    <citation type="submission" date="2013-10" db="EMBL/GenBank/DDBJ databases">
        <authorList>
            <person name="Aslett M."/>
        </authorList>
    </citation>
    <scope>NUCLEOTIDE SEQUENCE [LARGE SCALE GENOMIC DNA]</scope>
    <source>
        <strain evidence="5">Houghton</strain>
    </source>
</reference>
<dbReference type="AlphaFoldDB" id="U6L5V4"/>
<dbReference type="PANTHER" id="PTHR22850">
    <property type="entry name" value="WD40 REPEAT FAMILY"/>
    <property type="match status" value="1"/>
</dbReference>
<feature type="non-terminal residue" evidence="5">
    <location>
        <position position="261"/>
    </location>
</feature>
<keyword evidence="6" id="KW-1185">Reference proteome</keyword>
<protein>
    <submittedName>
        <fullName evidence="5">WD domain, G-beta repeat domain containing protein, putative</fullName>
    </submittedName>
</protein>
<dbReference type="VEuPathDB" id="ToxoDB:ETH2_1206300"/>
<proteinExistence type="predicted"/>
<dbReference type="OrthoDB" id="427795at2759"/>
<dbReference type="GeneID" id="25257638"/>